<sequence length="245" mass="27846">MRRLAIILVGLILCLGISQAKNKHLRVMSYNIRIGIGMDGETDLGRIADAINRITPDYVGLQEVDSVCERSFWVNQYAELAKHTGMYPIFAPATSRSKGLYGIAALSKVPPLSYRVISLPGKEEPRVLLCLEYKDYILFNTHFSLDKESRIESIKVINQIATEYDKPIIITGDFNMTPGSNEFEAMKSKWQLLSDPSIKTYPADRPRLRLDYIYGDMKKNFKVTKDVVVDVMSSDHLPLYIDVEF</sequence>
<dbReference type="PANTHER" id="PTHR14859:SF15">
    <property type="entry name" value="ENDONUCLEASE_EXONUCLEASE_PHOSPHATASE DOMAIN-CONTAINING PROTEIN"/>
    <property type="match status" value="1"/>
</dbReference>
<keyword evidence="2" id="KW-0255">Endonuclease</keyword>
<dbReference type="GO" id="GO:0006506">
    <property type="term" value="P:GPI anchor biosynthetic process"/>
    <property type="evidence" value="ECO:0007669"/>
    <property type="project" value="TreeGrafter"/>
</dbReference>
<gene>
    <name evidence="2" type="ORF">GKD66_13340</name>
</gene>
<dbReference type="Proteomes" id="UP000441358">
    <property type="component" value="Unassembled WGS sequence"/>
</dbReference>
<dbReference type="InterPro" id="IPR036691">
    <property type="entry name" value="Endo/exonu/phosph_ase_sf"/>
</dbReference>
<keyword evidence="2" id="KW-0378">Hydrolase</keyword>
<evidence type="ECO:0000313" key="2">
    <source>
        <dbReference type="EMBL" id="MRZ51190.1"/>
    </source>
</evidence>
<dbReference type="RefSeq" id="WP_010183735.1">
    <property type="nucleotide sequence ID" value="NZ_CAXSUO010000018.1"/>
</dbReference>
<dbReference type="AlphaFoldDB" id="A0A415MKE5"/>
<keyword evidence="2" id="KW-0540">Nuclease</keyword>
<feature type="domain" description="Endonuclease/exonuclease/phosphatase" evidence="1">
    <location>
        <begin position="28"/>
        <end position="216"/>
    </location>
</feature>
<proteinExistence type="predicted"/>
<dbReference type="InterPro" id="IPR005135">
    <property type="entry name" value="Endo/exonuclease/phosphatase"/>
</dbReference>
<dbReference type="GO" id="GO:0016020">
    <property type="term" value="C:membrane"/>
    <property type="evidence" value="ECO:0007669"/>
    <property type="project" value="GOC"/>
</dbReference>
<organism evidence="2 3">
    <name type="scientific">Parabacteroides distasonis</name>
    <dbReference type="NCBI Taxonomy" id="823"/>
    <lineage>
        <taxon>Bacteria</taxon>
        <taxon>Pseudomonadati</taxon>
        <taxon>Bacteroidota</taxon>
        <taxon>Bacteroidia</taxon>
        <taxon>Bacteroidales</taxon>
        <taxon>Tannerellaceae</taxon>
        <taxon>Parabacteroides</taxon>
    </lineage>
</organism>
<evidence type="ECO:0000313" key="3">
    <source>
        <dbReference type="Proteomes" id="UP000441358"/>
    </source>
</evidence>
<dbReference type="PANTHER" id="PTHR14859">
    <property type="entry name" value="CALCOFLUOR WHITE HYPERSENSITIVE PROTEIN PRECURSOR"/>
    <property type="match status" value="1"/>
</dbReference>
<dbReference type="EMBL" id="WKMC01000009">
    <property type="protein sequence ID" value="MRZ51190.1"/>
    <property type="molecule type" value="Genomic_DNA"/>
</dbReference>
<reference evidence="2 3" key="1">
    <citation type="journal article" date="2019" name="Nat. Med.">
        <title>A library of human gut bacterial isolates paired with longitudinal multiomics data enables mechanistic microbiome research.</title>
        <authorList>
            <person name="Poyet M."/>
            <person name="Groussin M."/>
            <person name="Gibbons S.M."/>
            <person name="Avila-Pacheco J."/>
            <person name="Jiang X."/>
            <person name="Kearney S.M."/>
            <person name="Perrotta A.R."/>
            <person name="Berdy B."/>
            <person name="Zhao S."/>
            <person name="Lieberman T.D."/>
            <person name="Swanson P.K."/>
            <person name="Smith M."/>
            <person name="Roesemann S."/>
            <person name="Alexander J.E."/>
            <person name="Rich S.A."/>
            <person name="Livny J."/>
            <person name="Vlamakis H."/>
            <person name="Clish C."/>
            <person name="Bullock K."/>
            <person name="Deik A."/>
            <person name="Scott J."/>
            <person name="Pierce K.A."/>
            <person name="Xavier R.J."/>
            <person name="Alm E.J."/>
        </authorList>
    </citation>
    <scope>NUCLEOTIDE SEQUENCE [LARGE SCALE GENOMIC DNA]</scope>
    <source>
        <strain evidence="2 3">BIOML-A32</strain>
    </source>
</reference>
<dbReference type="SUPFAM" id="SSF56219">
    <property type="entry name" value="DNase I-like"/>
    <property type="match status" value="1"/>
</dbReference>
<dbReference type="Pfam" id="PF03372">
    <property type="entry name" value="Exo_endo_phos"/>
    <property type="match status" value="1"/>
</dbReference>
<protein>
    <submittedName>
        <fullName evidence="2">Endonuclease</fullName>
    </submittedName>
</protein>
<dbReference type="InterPro" id="IPR051916">
    <property type="entry name" value="GPI-anchor_lipid_remodeler"/>
</dbReference>
<name>A0A415MKE5_PARDI</name>
<dbReference type="Gene3D" id="3.60.10.10">
    <property type="entry name" value="Endonuclease/exonuclease/phosphatase"/>
    <property type="match status" value="1"/>
</dbReference>
<evidence type="ECO:0000259" key="1">
    <source>
        <dbReference type="Pfam" id="PF03372"/>
    </source>
</evidence>
<accession>A0A415MKE5</accession>
<comment type="caution">
    <text evidence="2">The sequence shown here is derived from an EMBL/GenBank/DDBJ whole genome shotgun (WGS) entry which is preliminary data.</text>
</comment>
<dbReference type="GO" id="GO:0004519">
    <property type="term" value="F:endonuclease activity"/>
    <property type="evidence" value="ECO:0007669"/>
    <property type="project" value="UniProtKB-KW"/>
</dbReference>